<evidence type="ECO:0000313" key="9">
    <source>
        <dbReference type="RefSeq" id="XP_013774424.1"/>
    </source>
</evidence>
<keyword evidence="2" id="KW-0217">Developmental protein</keyword>
<dbReference type="Gene3D" id="4.10.280.10">
    <property type="entry name" value="Helix-loop-helix DNA-binding domain"/>
    <property type="match status" value="1"/>
</dbReference>
<evidence type="ECO:0000256" key="1">
    <source>
        <dbReference type="ARBA" id="ARBA00004123"/>
    </source>
</evidence>
<dbReference type="PROSITE" id="PS50888">
    <property type="entry name" value="BHLH"/>
    <property type="match status" value="1"/>
</dbReference>
<feature type="region of interest" description="Disordered" evidence="6">
    <location>
        <begin position="35"/>
        <end position="60"/>
    </location>
</feature>
<evidence type="ECO:0000313" key="8">
    <source>
        <dbReference type="Proteomes" id="UP000694941"/>
    </source>
</evidence>
<name>A0ABM1B447_LIMPO</name>
<keyword evidence="8" id="KW-1185">Reference proteome</keyword>
<dbReference type="RefSeq" id="XP_013774424.1">
    <property type="nucleotide sequence ID" value="XM_013918970.1"/>
</dbReference>
<dbReference type="CDD" id="cd11430">
    <property type="entry name" value="bHLH_TS_ATOH1_like"/>
    <property type="match status" value="1"/>
</dbReference>
<sequence>MECFPKKSVETPDVQIFHHALSSPVVFSIVRSSPEKCRSSPVDSPVSQRSEDEVSTKSLDSHDLSADHLLSDYQKEKFSDNASTKLSSDCVCYFPHKNNNLNVNDCIRIPSDSNSVVHGSSNFVKPSKNRGGLPASHTVTRKRRIAANARERRRMHTLNIAFDRLREVVPSIGNDKKLSKYDTLQMAQSYITALSELLNK</sequence>
<dbReference type="GeneID" id="106459348"/>
<evidence type="ECO:0000259" key="7">
    <source>
        <dbReference type="PROSITE" id="PS50888"/>
    </source>
</evidence>
<protein>
    <submittedName>
        <fullName evidence="9">Transcription factor 21-like</fullName>
    </submittedName>
</protein>
<keyword evidence="3" id="KW-0221">Differentiation</keyword>
<comment type="subcellular location">
    <subcellularLocation>
        <location evidence="1">Nucleus</location>
    </subcellularLocation>
</comment>
<dbReference type="SMART" id="SM00353">
    <property type="entry name" value="HLH"/>
    <property type="match status" value="1"/>
</dbReference>
<dbReference type="InterPro" id="IPR050359">
    <property type="entry name" value="bHLH_transcription_factors"/>
</dbReference>
<keyword evidence="4" id="KW-0524">Neurogenesis</keyword>
<organism evidence="8 9">
    <name type="scientific">Limulus polyphemus</name>
    <name type="common">Atlantic horseshoe crab</name>
    <dbReference type="NCBI Taxonomy" id="6850"/>
    <lineage>
        <taxon>Eukaryota</taxon>
        <taxon>Metazoa</taxon>
        <taxon>Ecdysozoa</taxon>
        <taxon>Arthropoda</taxon>
        <taxon>Chelicerata</taxon>
        <taxon>Merostomata</taxon>
        <taxon>Xiphosura</taxon>
        <taxon>Limulidae</taxon>
        <taxon>Limulus</taxon>
    </lineage>
</organism>
<keyword evidence="5" id="KW-0539">Nucleus</keyword>
<evidence type="ECO:0000256" key="4">
    <source>
        <dbReference type="ARBA" id="ARBA00022902"/>
    </source>
</evidence>
<proteinExistence type="predicted"/>
<dbReference type="InterPro" id="IPR011598">
    <property type="entry name" value="bHLH_dom"/>
</dbReference>
<accession>A0ABM1B447</accession>
<gene>
    <name evidence="9" type="primary">LOC106459348</name>
</gene>
<feature type="compositionally biased region" description="Basic and acidic residues" evidence="6">
    <location>
        <begin position="49"/>
        <end position="60"/>
    </location>
</feature>
<feature type="domain" description="BHLH" evidence="7">
    <location>
        <begin position="142"/>
        <end position="194"/>
    </location>
</feature>
<evidence type="ECO:0000256" key="5">
    <source>
        <dbReference type="ARBA" id="ARBA00023242"/>
    </source>
</evidence>
<evidence type="ECO:0000256" key="6">
    <source>
        <dbReference type="SAM" id="MobiDB-lite"/>
    </source>
</evidence>
<dbReference type="Proteomes" id="UP000694941">
    <property type="component" value="Unplaced"/>
</dbReference>
<evidence type="ECO:0000256" key="2">
    <source>
        <dbReference type="ARBA" id="ARBA00022473"/>
    </source>
</evidence>
<dbReference type="SUPFAM" id="SSF47459">
    <property type="entry name" value="HLH, helix-loop-helix DNA-binding domain"/>
    <property type="match status" value="1"/>
</dbReference>
<dbReference type="InterPro" id="IPR036638">
    <property type="entry name" value="HLH_DNA-bd_sf"/>
</dbReference>
<dbReference type="PANTHER" id="PTHR19290">
    <property type="entry name" value="BASIC HELIX-LOOP-HELIX PROTEIN NEUROGENIN-RELATED"/>
    <property type="match status" value="1"/>
</dbReference>
<dbReference type="Pfam" id="PF00010">
    <property type="entry name" value="HLH"/>
    <property type="match status" value="1"/>
</dbReference>
<evidence type="ECO:0000256" key="3">
    <source>
        <dbReference type="ARBA" id="ARBA00022782"/>
    </source>
</evidence>
<dbReference type="PANTHER" id="PTHR19290:SF162">
    <property type="entry name" value="TRANSCRIPTION FACTOR ATOH7"/>
    <property type="match status" value="1"/>
</dbReference>
<reference evidence="9" key="1">
    <citation type="submission" date="2025-08" db="UniProtKB">
        <authorList>
            <consortium name="RefSeq"/>
        </authorList>
    </citation>
    <scope>IDENTIFICATION</scope>
    <source>
        <tissue evidence="9">Muscle</tissue>
    </source>
</reference>